<feature type="signal peptide" evidence="1">
    <location>
        <begin position="1"/>
        <end position="27"/>
    </location>
</feature>
<dbReference type="RefSeq" id="WP_033297787.1">
    <property type="nucleotide sequence ID" value="NZ_JBHSJE010000001.1"/>
</dbReference>
<dbReference type="Pfam" id="PF03752">
    <property type="entry name" value="ALF"/>
    <property type="match status" value="3"/>
</dbReference>
<organism evidence="2 3">
    <name type="scientific">Streptomyces atroolivaceus</name>
    <dbReference type="NCBI Taxonomy" id="66869"/>
    <lineage>
        <taxon>Bacteria</taxon>
        <taxon>Bacillati</taxon>
        <taxon>Actinomycetota</taxon>
        <taxon>Actinomycetes</taxon>
        <taxon>Kitasatosporales</taxon>
        <taxon>Streptomycetaceae</taxon>
        <taxon>Streptomyces</taxon>
    </lineage>
</organism>
<protein>
    <submittedName>
        <fullName evidence="2">ALF repeat-containing protein</fullName>
    </submittedName>
</protein>
<comment type="caution">
    <text evidence="2">The sequence shown here is derived from an EMBL/GenBank/DDBJ whole genome shotgun (WGS) entry which is preliminary data.</text>
</comment>
<name>A0ABV9V2R1_STRAZ</name>
<sequence>MRLTRAALAVTAGALAPALLLATPSLAADAAPSPVTASVAKDASGSDSPYDSMSLTELRIEVFTVLGDPGTGPSVREEAVKALETDTAEALRYFLKTGRGIAQVTDDRVAVFTVLGDPGTGRAVHEAAVKALEADTAEALRHFLETGRWDAQEVDDRVTVFTILGAPGTGEALRAAAIAVLEEGSRAALRHFVEVGQYEV</sequence>
<dbReference type="Proteomes" id="UP001595908">
    <property type="component" value="Unassembled WGS sequence"/>
</dbReference>
<evidence type="ECO:0000313" key="3">
    <source>
        <dbReference type="Proteomes" id="UP001595908"/>
    </source>
</evidence>
<evidence type="ECO:0000256" key="1">
    <source>
        <dbReference type="SAM" id="SignalP"/>
    </source>
</evidence>
<feature type="chain" id="PRO_5046752927" evidence="1">
    <location>
        <begin position="28"/>
        <end position="200"/>
    </location>
</feature>
<dbReference type="InterPro" id="IPR005506">
    <property type="entry name" value="DUF312_ALF"/>
</dbReference>
<accession>A0ABV9V2R1</accession>
<dbReference type="EMBL" id="JBHSJE010000001">
    <property type="protein sequence ID" value="MFC4977533.1"/>
    <property type="molecule type" value="Genomic_DNA"/>
</dbReference>
<evidence type="ECO:0000313" key="2">
    <source>
        <dbReference type="EMBL" id="MFC4977533.1"/>
    </source>
</evidence>
<keyword evidence="1" id="KW-0732">Signal</keyword>
<proteinExistence type="predicted"/>
<gene>
    <name evidence="2" type="ORF">ACFPL4_04045</name>
</gene>
<dbReference type="GeneID" id="31232048"/>
<keyword evidence="3" id="KW-1185">Reference proteome</keyword>
<reference evidence="3" key="1">
    <citation type="journal article" date="2019" name="Int. J. Syst. Evol. Microbiol.">
        <title>The Global Catalogue of Microorganisms (GCM) 10K type strain sequencing project: providing services to taxonomists for standard genome sequencing and annotation.</title>
        <authorList>
            <consortium name="The Broad Institute Genomics Platform"/>
            <consortium name="The Broad Institute Genome Sequencing Center for Infectious Disease"/>
            <person name="Wu L."/>
            <person name="Ma J."/>
        </authorList>
    </citation>
    <scope>NUCLEOTIDE SEQUENCE [LARGE SCALE GENOMIC DNA]</scope>
    <source>
        <strain evidence="3">ICMP 257</strain>
    </source>
</reference>